<evidence type="ECO:0000313" key="7">
    <source>
        <dbReference type="Proteomes" id="UP000242329"/>
    </source>
</evidence>
<dbReference type="Pfam" id="PF03699">
    <property type="entry name" value="UPF0182"/>
    <property type="match status" value="1"/>
</dbReference>
<dbReference type="PANTHER" id="PTHR39344:SF1">
    <property type="entry name" value="UPF0182 PROTEIN SLL1060"/>
    <property type="match status" value="1"/>
</dbReference>
<feature type="transmembrane region" description="Helical" evidence="5">
    <location>
        <begin position="51"/>
        <end position="71"/>
    </location>
</feature>
<feature type="transmembrane region" description="Helical" evidence="5">
    <location>
        <begin position="249"/>
        <end position="272"/>
    </location>
</feature>
<gene>
    <name evidence="6" type="ORF">SAMN02745221_00616</name>
</gene>
<evidence type="ECO:0000256" key="2">
    <source>
        <dbReference type="ARBA" id="ARBA00022692"/>
    </source>
</evidence>
<protein>
    <recommendedName>
        <fullName evidence="5">UPF0182 protein SAMN02745221_00616</fullName>
    </recommendedName>
</protein>
<feature type="transmembrane region" description="Helical" evidence="5">
    <location>
        <begin position="109"/>
        <end position="130"/>
    </location>
</feature>
<feature type="transmembrane region" description="Helical" evidence="5">
    <location>
        <begin position="12"/>
        <end position="31"/>
    </location>
</feature>
<evidence type="ECO:0000256" key="5">
    <source>
        <dbReference type="HAMAP-Rule" id="MF_01600"/>
    </source>
</evidence>
<proteinExistence type="inferred from homology"/>
<sequence length="912" mass="106281">MARNNKSTIRLIVFLLLLGGISLFLHLYADFLWFKSVNYAAVFTTILLNKIVLYAAVFLAVFLLCYINLIFTRKNIGINYKDEDDDPTVIYLDEERHKSPWLEFLKGKYATWIFIGISLFIAFLISSSVADKWILVQQYINKVPFNINDPIFNKDLSFYFFNLAFYQFIYSILMSTLILITIIVGTIYLFNASSNILFGDWRQFTVAKGHMATLFAAIFALQALKYKLASYEILFSPSGIVFGATYADVYARLVSYKALVIISLVIAAVILLNIFIRRVSWIVGSIAVWLVIVLVLSGIYPGLLQKFVVQPNEFNKEKKYIENAIKYTRQAYALDQAEHKDFPVDYKLDINNPSDAPTINNIRLWDWQPLLTTYKSLQELRPYYVFNDVDIDRYVIDGKYRQVMLAAREIDPSGLPENARTWINERLMYTHGYGLVVSPVNEVEEEGFPRFFIKDIPPVFTTDLTVKRPEIYFGELTNSYVIVNTKQKEFDYPMGNTNVYCFYEGKNGIKLDSVGKKLMFAWVLKDYKMLLSSDITKESQILMNRNIVERVKKIAPYLYFDDDPYIVINKENGKLYWIIDAYTYSDKYPYSQPFDRRGNNYVRNAVKIVIDAYTGEMDFYIADKSDPVIKTYSRIFKGVFKPLEQMPPELKSHIRYPSWLFTIQAKMYQTFHMTDPNVFYNKEDIWLIPTEIVGNKPVEMEPYYIIMRLPEETEEEYILMLPFTPKNRPNMVAWMCVRNDGDNYGKMLVYNFPKQETIYGPYQLESRINQDTYISQQISLWDQRGSNVYRGNLLVIPIQNSILYVEPLYLQAENGKIPELKRVIVAFENRIVMEPTLDAALLKLFGEKKVNIEEKTPPSLEAGTDLRELAKKAREYYDQANRLLQQGDWAGYGENIRNLEKVLKQMEEAAAY</sequence>
<comment type="subcellular location">
    <subcellularLocation>
        <location evidence="5">Cell membrane</location>
        <topology evidence="5">Multi-pass membrane protein</topology>
    </subcellularLocation>
</comment>
<accession>A0A1M5LAD7</accession>
<dbReference type="GO" id="GO:0005576">
    <property type="term" value="C:extracellular region"/>
    <property type="evidence" value="ECO:0007669"/>
    <property type="project" value="TreeGrafter"/>
</dbReference>
<feature type="transmembrane region" description="Helical" evidence="5">
    <location>
        <begin position="168"/>
        <end position="190"/>
    </location>
</feature>
<keyword evidence="1 5" id="KW-1003">Cell membrane</keyword>
<evidence type="ECO:0000313" key="6">
    <source>
        <dbReference type="EMBL" id="SHG61977.1"/>
    </source>
</evidence>
<dbReference type="STRING" id="1123382.SAMN02745221_00616"/>
<dbReference type="HAMAP" id="MF_01600">
    <property type="entry name" value="UPF0182"/>
    <property type="match status" value="1"/>
</dbReference>
<dbReference type="EMBL" id="FQWY01000007">
    <property type="protein sequence ID" value="SHG61977.1"/>
    <property type="molecule type" value="Genomic_DNA"/>
</dbReference>
<keyword evidence="4 5" id="KW-0472">Membrane</keyword>
<dbReference type="OrthoDB" id="9763654at2"/>
<dbReference type="Proteomes" id="UP000242329">
    <property type="component" value="Unassembled WGS sequence"/>
</dbReference>
<evidence type="ECO:0000256" key="3">
    <source>
        <dbReference type="ARBA" id="ARBA00022989"/>
    </source>
</evidence>
<name>A0A1M5LAD7_9FIRM</name>
<dbReference type="RefSeq" id="WP_073089812.1">
    <property type="nucleotide sequence ID" value="NZ_FQWY01000007.1"/>
</dbReference>
<evidence type="ECO:0000256" key="4">
    <source>
        <dbReference type="ARBA" id="ARBA00023136"/>
    </source>
</evidence>
<reference evidence="7" key="1">
    <citation type="submission" date="2016-11" db="EMBL/GenBank/DDBJ databases">
        <authorList>
            <person name="Varghese N."/>
            <person name="Submissions S."/>
        </authorList>
    </citation>
    <scope>NUCLEOTIDE SEQUENCE [LARGE SCALE GENOMIC DNA]</scope>
    <source>
        <strain evidence="7">DSM 11003</strain>
    </source>
</reference>
<dbReference type="GO" id="GO:0005886">
    <property type="term" value="C:plasma membrane"/>
    <property type="evidence" value="ECO:0007669"/>
    <property type="project" value="UniProtKB-SubCell"/>
</dbReference>
<feature type="transmembrane region" description="Helical" evidence="5">
    <location>
        <begin position="211"/>
        <end position="229"/>
    </location>
</feature>
<dbReference type="AlphaFoldDB" id="A0A1M5LAD7"/>
<dbReference type="PANTHER" id="PTHR39344">
    <property type="entry name" value="UPF0182 PROTEIN SLL1060"/>
    <property type="match status" value="1"/>
</dbReference>
<keyword evidence="7" id="KW-1185">Reference proteome</keyword>
<keyword evidence="2 5" id="KW-0812">Transmembrane</keyword>
<organism evidence="6 7">
    <name type="scientific">Thermosyntropha lipolytica DSM 11003</name>
    <dbReference type="NCBI Taxonomy" id="1123382"/>
    <lineage>
        <taxon>Bacteria</taxon>
        <taxon>Bacillati</taxon>
        <taxon>Bacillota</taxon>
        <taxon>Clostridia</taxon>
        <taxon>Eubacteriales</taxon>
        <taxon>Syntrophomonadaceae</taxon>
        <taxon>Thermosyntropha</taxon>
    </lineage>
</organism>
<feature type="transmembrane region" description="Helical" evidence="5">
    <location>
        <begin position="279"/>
        <end position="300"/>
    </location>
</feature>
<comment type="similarity">
    <text evidence="5">Belongs to the UPF0182 family.</text>
</comment>
<keyword evidence="3 5" id="KW-1133">Transmembrane helix</keyword>
<evidence type="ECO:0000256" key="1">
    <source>
        <dbReference type="ARBA" id="ARBA00022475"/>
    </source>
</evidence>
<dbReference type="InterPro" id="IPR005372">
    <property type="entry name" value="UPF0182"/>
</dbReference>